<gene>
    <name evidence="1" type="ORF">CLUMA_CG020062</name>
</gene>
<dbReference type="EMBL" id="CVRI01000069">
    <property type="protein sequence ID" value="CRL07008.1"/>
    <property type="molecule type" value="Genomic_DNA"/>
</dbReference>
<reference evidence="1 2" key="1">
    <citation type="submission" date="2015-04" db="EMBL/GenBank/DDBJ databases">
        <authorList>
            <person name="Syromyatnikov M.Y."/>
            <person name="Popov V.N."/>
        </authorList>
    </citation>
    <scope>NUCLEOTIDE SEQUENCE [LARGE SCALE GENOMIC DNA]</scope>
</reference>
<protein>
    <submittedName>
        <fullName evidence="1">CLUMA_CG020062, isoform A</fullName>
    </submittedName>
</protein>
<evidence type="ECO:0000313" key="1">
    <source>
        <dbReference type="EMBL" id="CRL07008.1"/>
    </source>
</evidence>
<proteinExistence type="predicted"/>
<keyword evidence="2" id="KW-1185">Reference proteome</keyword>
<organism evidence="1 2">
    <name type="scientific">Clunio marinus</name>
    <dbReference type="NCBI Taxonomy" id="568069"/>
    <lineage>
        <taxon>Eukaryota</taxon>
        <taxon>Metazoa</taxon>
        <taxon>Ecdysozoa</taxon>
        <taxon>Arthropoda</taxon>
        <taxon>Hexapoda</taxon>
        <taxon>Insecta</taxon>
        <taxon>Pterygota</taxon>
        <taxon>Neoptera</taxon>
        <taxon>Endopterygota</taxon>
        <taxon>Diptera</taxon>
        <taxon>Nematocera</taxon>
        <taxon>Chironomoidea</taxon>
        <taxon>Chironomidae</taxon>
        <taxon>Clunio</taxon>
    </lineage>
</organism>
<sequence length="135" mass="15485">MDDELTQSQMTQMDLEASRKHLQNLNLDSIQTVNILNENVVVPTASSSNNPQYNNNEPAVANKEEFDNILQILSNAVTNELRQLNIIAQNGCMETRVLMRSFINALEHVPLIKPMEQVQQRKEAREAINKKRRLE</sequence>
<name>A0A1J1J3Q7_9DIPT</name>
<dbReference type="Proteomes" id="UP000183832">
    <property type="component" value="Unassembled WGS sequence"/>
</dbReference>
<accession>A0A1J1J3Q7</accession>
<evidence type="ECO:0000313" key="2">
    <source>
        <dbReference type="Proteomes" id="UP000183832"/>
    </source>
</evidence>
<dbReference type="AlphaFoldDB" id="A0A1J1J3Q7"/>